<dbReference type="SUPFAM" id="SSF54495">
    <property type="entry name" value="UBC-like"/>
    <property type="match status" value="1"/>
</dbReference>
<reference evidence="2 3" key="1">
    <citation type="submission" date="2019-10" db="EMBL/GenBank/DDBJ databases">
        <title>Assembly and Annotation for the nematode Trichostrongylus colubriformis.</title>
        <authorList>
            <person name="Martin J."/>
        </authorList>
    </citation>
    <scope>NUCLEOTIDE SEQUENCE [LARGE SCALE GENOMIC DNA]</scope>
    <source>
        <strain evidence="2">G859</strain>
        <tissue evidence="2">Whole worm</tissue>
    </source>
</reference>
<evidence type="ECO:0000313" key="3">
    <source>
        <dbReference type="Proteomes" id="UP001331761"/>
    </source>
</evidence>
<feature type="domain" description="UBC core" evidence="1">
    <location>
        <begin position="1"/>
        <end position="42"/>
    </location>
</feature>
<dbReference type="PROSITE" id="PS50127">
    <property type="entry name" value="UBC_2"/>
    <property type="match status" value="1"/>
</dbReference>
<dbReference type="InterPro" id="IPR000608">
    <property type="entry name" value="UBC"/>
</dbReference>
<accession>A0AAN8FL49</accession>
<gene>
    <name evidence="2" type="ORF">GCK32_005323</name>
</gene>
<keyword evidence="3" id="KW-1185">Reference proteome</keyword>
<dbReference type="GO" id="GO:0016874">
    <property type="term" value="F:ligase activity"/>
    <property type="evidence" value="ECO:0007669"/>
    <property type="project" value="UniProtKB-KW"/>
</dbReference>
<dbReference type="InterPro" id="IPR016135">
    <property type="entry name" value="UBQ-conjugating_enzyme/RWD"/>
</dbReference>
<protein>
    <submittedName>
        <fullName evidence="2">Ubiquitin--protein ligase</fullName>
    </submittedName>
</protein>
<keyword evidence="2" id="KW-0436">Ligase</keyword>
<proteinExistence type="predicted"/>
<sequence length="53" mass="5781">MQDLLNNPNPGDSAQAEASQIFCGNRAEYEKRARREATKSIAEAVQNKCGIVS</sequence>
<dbReference type="Proteomes" id="UP001331761">
    <property type="component" value="Unassembled WGS sequence"/>
</dbReference>
<evidence type="ECO:0000259" key="1">
    <source>
        <dbReference type="PROSITE" id="PS50127"/>
    </source>
</evidence>
<dbReference type="Gene3D" id="3.10.110.10">
    <property type="entry name" value="Ubiquitin Conjugating Enzyme"/>
    <property type="match status" value="1"/>
</dbReference>
<evidence type="ECO:0000313" key="2">
    <source>
        <dbReference type="EMBL" id="KAK5976242.1"/>
    </source>
</evidence>
<organism evidence="2 3">
    <name type="scientific">Trichostrongylus colubriformis</name>
    <name type="common">Black scour worm</name>
    <dbReference type="NCBI Taxonomy" id="6319"/>
    <lineage>
        <taxon>Eukaryota</taxon>
        <taxon>Metazoa</taxon>
        <taxon>Ecdysozoa</taxon>
        <taxon>Nematoda</taxon>
        <taxon>Chromadorea</taxon>
        <taxon>Rhabditida</taxon>
        <taxon>Rhabditina</taxon>
        <taxon>Rhabditomorpha</taxon>
        <taxon>Strongyloidea</taxon>
        <taxon>Trichostrongylidae</taxon>
        <taxon>Trichostrongylus</taxon>
    </lineage>
</organism>
<comment type="caution">
    <text evidence="2">The sequence shown here is derived from an EMBL/GenBank/DDBJ whole genome shotgun (WGS) entry which is preliminary data.</text>
</comment>
<name>A0AAN8FL49_TRICO</name>
<dbReference type="AlphaFoldDB" id="A0AAN8FL49"/>
<dbReference type="EMBL" id="WIXE01012081">
    <property type="protein sequence ID" value="KAK5976242.1"/>
    <property type="molecule type" value="Genomic_DNA"/>
</dbReference>